<reference evidence="2" key="1">
    <citation type="submission" date="2020-05" db="EMBL/GenBank/DDBJ databases">
        <title>Chitinophaga laudate sp. nov., isolated from a tropical peat swamp.</title>
        <authorList>
            <person name="Goh C.B.S."/>
            <person name="Lee M.S."/>
            <person name="Parimannan S."/>
            <person name="Pasbakhsh P."/>
            <person name="Yule C.M."/>
            <person name="Rajandas H."/>
            <person name="Loke S."/>
            <person name="Croft L."/>
            <person name="Tan J.B.L."/>
        </authorList>
    </citation>
    <scope>NUCLEOTIDE SEQUENCE</scope>
    <source>
        <strain evidence="2">Mgbs1</strain>
    </source>
</reference>
<feature type="domain" description="N-acetyltransferase" evidence="1">
    <location>
        <begin position="10"/>
        <end position="167"/>
    </location>
</feature>
<proteinExistence type="predicted"/>
<evidence type="ECO:0000313" key="2">
    <source>
        <dbReference type="EMBL" id="NSL91227.1"/>
    </source>
</evidence>
<accession>A0A9Q5DF90</accession>
<dbReference type="Pfam" id="PF13302">
    <property type="entry name" value="Acetyltransf_3"/>
    <property type="match status" value="1"/>
</dbReference>
<dbReference type="EMBL" id="RIAR02000003">
    <property type="protein sequence ID" value="NSL91227.1"/>
    <property type="molecule type" value="Genomic_DNA"/>
</dbReference>
<dbReference type="AlphaFoldDB" id="A0A9Q5DF90"/>
<dbReference type="GO" id="GO:0016747">
    <property type="term" value="F:acyltransferase activity, transferring groups other than amino-acyl groups"/>
    <property type="evidence" value="ECO:0007669"/>
    <property type="project" value="InterPro"/>
</dbReference>
<dbReference type="Proteomes" id="UP000281028">
    <property type="component" value="Unassembled WGS sequence"/>
</dbReference>
<comment type="caution">
    <text evidence="2">The sequence shown here is derived from an EMBL/GenBank/DDBJ whole genome shotgun (WGS) entry which is preliminary data.</text>
</comment>
<organism evidence="2 3">
    <name type="scientific">Chitinophaga solisilvae</name>
    <dbReference type="NCBI Taxonomy" id="1233460"/>
    <lineage>
        <taxon>Bacteria</taxon>
        <taxon>Pseudomonadati</taxon>
        <taxon>Bacteroidota</taxon>
        <taxon>Chitinophagia</taxon>
        <taxon>Chitinophagales</taxon>
        <taxon>Chitinophagaceae</taxon>
        <taxon>Chitinophaga</taxon>
    </lineage>
</organism>
<dbReference type="InterPro" id="IPR000182">
    <property type="entry name" value="GNAT_dom"/>
</dbReference>
<evidence type="ECO:0000313" key="3">
    <source>
        <dbReference type="Proteomes" id="UP000281028"/>
    </source>
</evidence>
<dbReference type="SUPFAM" id="SSF55729">
    <property type="entry name" value="Acyl-CoA N-acyltransferases (Nat)"/>
    <property type="match status" value="1"/>
</dbReference>
<evidence type="ECO:0000259" key="1">
    <source>
        <dbReference type="PROSITE" id="PS51186"/>
    </source>
</evidence>
<dbReference type="PANTHER" id="PTHR43792:SF1">
    <property type="entry name" value="N-ACETYLTRANSFERASE DOMAIN-CONTAINING PROTEIN"/>
    <property type="match status" value="1"/>
</dbReference>
<dbReference type="RefSeq" id="WP_158631620.1">
    <property type="nucleotide sequence ID" value="NZ_JAABOK010000012.1"/>
</dbReference>
<dbReference type="OrthoDB" id="9798081at2"/>
<protein>
    <submittedName>
        <fullName evidence="2">GNAT family N-acetyltransferase</fullName>
    </submittedName>
</protein>
<dbReference type="PANTHER" id="PTHR43792">
    <property type="entry name" value="GNAT FAMILY, PUTATIVE (AFU_ORTHOLOGUE AFUA_3G00765)-RELATED-RELATED"/>
    <property type="match status" value="1"/>
</dbReference>
<name>A0A9Q5DF90_9BACT</name>
<keyword evidence="3" id="KW-1185">Reference proteome</keyword>
<dbReference type="PROSITE" id="PS51186">
    <property type="entry name" value="GNAT"/>
    <property type="match status" value="1"/>
</dbReference>
<dbReference type="InterPro" id="IPR016181">
    <property type="entry name" value="Acyl_CoA_acyltransferase"/>
</dbReference>
<gene>
    <name evidence="2" type="ORF">ECE50_030675</name>
</gene>
<dbReference type="Gene3D" id="3.40.630.30">
    <property type="match status" value="1"/>
</dbReference>
<sequence length="167" mass="19067">MNEELTTARLAIQPVTIHDAPFIFELVNTTEWKTFIGDRNVQNLQDAGNYIRQIISNPDINYNVVRLQHNQLPVGVVTFIKRTYLPHHDIGFAFLPAYAGQGLAFEAASAYLSRLRQENFYQPILATTIPENIRSIRLLEKLGLQFSESVRLNNEDVLLYELLPGKP</sequence>
<dbReference type="InterPro" id="IPR051531">
    <property type="entry name" value="N-acetyltransferase"/>
</dbReference>